<gene>
    <name evidence="2" type="ORF">PGLA2088_LOCUS27878</name>
</gene>
<evidence type="ECO:0000256" key="1">
    <source>
        <dbReference type="SAM" id="Phobius"/>
    </source>
</evidence>
<dbReference type="AlphaFoldDB" id="A0A813K1G1"/>
<evidence type="ECO:0000313" key="3">
    <source>
        <dbReference type="Proteomes" id="UP000626109"/>
    </source>
</evidence>
<accession>A0A813K1G1</accession>
<dbReference type="EMBL" id="CAJNNW010027641">
    <property type="protein sequence ID" value="CAE8692461.1"/>
    <property type="molecule type" value="Genomic_DNA"/>
</dbReference>
<feature type="non-terminal residue" evidence="2">
    <location>
        <position position="1"/>
    </location>
</feature>
<evidence type="ECO:0000313" key="2">
    <source>
        <dbReference type="EMBL" id="CAE8692461.1"/>
    </source>
</evidence>
<feature type="transmembrane region" description="Helical" evidence="1">
    <location>
        <begin position="18"/>
        <end position="38"/>
    </location>
</feature>
<name>A0A813K1G1_POLGL</name>
<feature type="non-terminal residue" evidence="2">
    <location>
        <position position="113"/>
    </location>
</feature>
<proteinExistence type="predicted"/>
<organism evidence="2 3">
    <name type="scientific">Polarella glacialis</name>
    <name type="common">Dinoflagellate</name>
    <dbReference type="NCBI Taxonomy" id="89957"/>
    <lineage>
        <taxon>Eukaryota</taxon>
        <taxon>Sar</taxon>
        <taxon>Alveolata</taxon>
        <taxon>Dinophyceae</taxon>
        <taxon>Suessiales</taxon>
        <taxon>Suessiaceae</taxon>
        <taxon>Polarella</taxon>
    </lineage>
</organism>
<reference evidence="2" key="1">
    <citation type="submission" date="2021-02" db="EMBL/GenBank/DDBJ databases">
        <authorList>
            <person name="Dougan E. K."/>
            <person name="Rhodes N."/>
            <person name="Thang M."/>
            <person name="Chan C."/>
        </authorList>
    </citation>
    <scope>NUCLEOTIDE SEQUENCE</scope>
</reference>
<sequence>GGILECDSNKQERGREGVLVLFLLLLLSSLLLLLCCWVSKSFGRCLYWPRASRIGPAAAMTRCPSEEQEAPRKEEDCSSSCGSTAEAEILEKEDSSTCWSVSKSSSQDLRQEE</sequence>
<dbReference type="Proteomes" id="UP000626109">
    <property type="component" value="Unassembled WGS sequence"/>
</dbReference>
<keyword evidence="1" id="KW-1133">Transmembrane helix</keyword>
<keyword evidence="1" id="KW-0472">Membrane</keyword>
<comment type="caution">
    <text evidence="2">The sequence shown here is derived from an EMBL/GenBank/DDBJ whole genome shotgun (WGS) entry which is preliminary data.</text>
</comment>
<protein>
    <submittedName>
        <fullName evidence="2">Uncharacterized protein</fullName>
    </submittedName>
</protein>
<keyword evidence="1" id="KW-0812">Transmembrane</keyword>